<organism evidence="4 5">
    <name type="scientific">Mesorhizobium vachelliae</name>
    <dbReference type="NCBI Taxonomy" id="3072309"/>
    <lineage>
        <taxon>Bacteria</taxon>
        <taxon>Pseudomonadati</taxon>
        <taxon>Pseudomonadota</taxon>
        <taxon>Alphaproteobacteria</taxon>
        <taxon>Hyphomicrobiales</taxon>
        <taxon>Phyllobacteriaceae</taxon>
        <taxon>Mesorhizobium</taxon>
    </lineage>
</organism>
<dbReference type="PANTHER" id="PTHR35037">
    <property type="entry name" value="C-TERMINAL REGION OF AIDA-LIKE PROTEIN"/>
    <property type="match status" value="1"/>
</dbReference>
<reference evidence="4 5" key="1">
    <citation type="submission" date="2023-08" db="EMBL/GenBank/DDBJ databases">
        <title>Implementing the SeqCode for naming new Mesorhizobium species isolated from Vachellia karroo root nodules.</title>
        <authorList>
            <person name="Van Lill M."/>
        </authorList>
    </citation>
    <scope>NUCLEOTIDE SEQUENCE [LARGE SCALE GENOMIC DNA]</scope>
    <source>
        <strain evidence="4 5">VK25D</strain>
    </source>
</reference>
<feature type="chain" id="PRO_5045097005" evidence="2">
    <location>
        <begin position="33"/>
        <end position="2015"/>
    </location>
</feature>
<dbReference type="PANTHER" id="PTHR35037:SF3">
    <property type="entry name" value="C-TERMINAL REGION OF AIDA-LIKE PROTEIN"/>
    <property type="match status" value="1"/>
</dbReference>
<dbReference type="NCBIfam" id="TIGR01414">
    <property type="entry name" value="autotrans_barl"/>
    <property type="match status" value="1"/>
</dbReference>
<sequence length="2015" mass="193865">MNFGCLGVRRAGAGQKIVLALLLSSASPAAYAACTTAGTTITCATGSSTDNLASFANGVTLNVDAGAVLSVPSGPFSNALTLSGNGITLNNLGTIDPVVDGGIALAASGAMLGNNTAGGNTIIVNNQSGGVINGLANSASTTPGGQALVVQNATGGTTTIKNAGTIGMSVPDTGMSADAVAIFVYGGSQVNFTNTGTITGRIGFAASGTAGVGNSFLNAGIINGSVYLGDTATGNVFTAVSGSSITNVGSAGAGSVAGVAVNLAAAGIVDAGSGNNNRLVLQNSATGPGSGTTGAVTTISASSYQHFQHLTVNSGTWNLQGMVVSGDATINDGLVNIDNPNAFGSGLLNVNGGALAASVANLPLANSISLNGNSRLTLTGTNALALTGMISGSGGLTINDIGVVTLTGTNLFSGGVNLNAGGVKLGNAMGLGSGTLTVGGTALLDTTAANFNVANSIVVSSGATLNLLGSNALTLNGSISGAGNLTKGGAGTLTLGGASSLSGSFNIAGGAVAVGAGGSLSPNSTVTLASGTNLDISAATSQTIGALAGAGGSINLGGTTLAVGGLGTDTGYSGTISGTGKLVKAGTGLLTLSGNNSLFSGGLTISGGGILLGGANAAVTGTITAAGAVSIDSTVASLSLSNQVSIDAGASLTVLGANPLTLNGSTSGAGTLIKKGANTLTLGGASSMTGTLDIEVGTVAVGANGSLSPTGAVTLAGSGATLDISGATADQAIGSLAGSAGTSVMLGSRTLTLGGLGGNTTFGGTISGNTAKLVKVGTGILTLSGANSFTGGTTISAGEVTMGNAGALGSGAVAMADGSALSFVANYAIANTFTISGDATFDLVATNSETLSGPVGDGTLAGALIKAGAGTLTLSGANTYSGGTTIDAGTLRLGRAGALGSGGLDTTDAGTFDLRGFDQTVSTLNGEAGSFITNSSGTAGTLTVTGSGQFGGIINNGSGGGSVALAKTGSGTLTLNGVNTYTGLTTVSGGTLIVGGDGHSSAAIAGNVSVGSGGTLGGHGTVGSTVINSGGTLAPGASIGTLAVNGDLTIGDGATLDFEFGAPGANFNTPGQSDSVDVTGNLSIGSSTLKVTDTGNMGPGLYNLFGWGGTLAITGGGFAPPAGDTLQILTVDKKINLIRTAGFELNFWNANGEADATHMGGGSGTWSIFSPFWATADGAFTGPMAPQPGFAIFGGTAGTVRVDDTDGAVAATGMQFASDDYHLIGDSLDLVADADHPAPVEIRVGDGSAGSAAWTATIDNVIAGSAGLRKTGAGTLVLTGASTYSGGTTLEAGTLSVSSDTNLGDTSGGLTFNGGTLKITGTAYTGTSRAVTLTGNGTIDIADVGNQFALNQVVGGAGGLTKQGGGTLQLDAANTYTGATTIAAGTLALTGTGSIAQSSSLTIIGGAFDLTGLAGDTSVNNLSGTGGALKLGAGTLTVDQSVDGSFAGTLSGAGGFTKSGSAKLTYDGDGSAFTGLTTVAGGTLIVGSVAGSTARLGGSLIVGDTATLAGHGKIGSGAGSVVTVASGGTVSPGNSIGTLTIDGDYVQKAGSTYLAEIAPDGTSDLISVTGKATIEGGTVYASKETGSYAPGTVYTILTAAGGVNGTYDTLDQNTPFVDLKLTYDPTAVHIRAVRNNVDFCAVAKTANQCAVANAVEGLGDGNTLFDAVAGVPGADVARSAFDQLSGGIHASGRSVLIETSQLIGDIIDARLRSAFGAVAADSSPVIAYGEDGTDNRATAAIDAALAPADTLAPEAWGNAFGDWGHLDGGVSSSTGGFLTGIDAALGRGWRAGVVAGYSHTSFDADMSSGNSQNWHLGLYGGGQWGALGLRAGAAYTWHNISTARGVDFPGFSDRLSADYDAGTALAFGELAYGMKAGSVGLEPFANLAYVNLRSDGFTEKGGAAALISPSSTTDATFTTLGLRASTNFNLGSMMATARGTLGWRHAYDARAEAVFTIDGSDPFAITAPIASDATLVEAGLDFALSPNATLGVNYRGQLASGASQNGFNARLDVRF</sequence>
<dbReference type="InterPro" id="IPR005546">
    <property type="entry name" value="Autotransporte_beta"/>
</dbReference>
<protein>
    <submittedName>
        <fullName evidence="4">Autotransporter domain-containing protein</fullName>
    </submittedName>
</protein>
<dbReference type="Gene3D" id="2.40.128.130">
    <property type="entry name" value="Autotransporter beta-domain"/>
    <property type="match status" value="1"/>
</dbReference>
<evidence type="ECO:0000313" key="4">
    <source>
        <dbReference type="EMBL" id="MDX8534746.1"/>
    </source>
</evidence>
<dbReference type="InterPro" id="IPR036709">
    <property type="entry name" value="Autotransporte_beta_dom_sf"/>
</dbReference>
<dbReference type="NCBIfam" id="TIGR02601">
    <property type="entry name" value="autotrns_rpt"/>
    <property type="match status" value="8"/>
</dbReference>
<dbReference type="InterPro" id="IPR011050">
    <property type="entry name" value="Pectin_lyase_fold/virulence"/>
</dbReference>
<dbReference type="InterPro" id="IPR051551">
    <property type="entry name" value="Autotransporter_adhesion"/>
</dbReference>
<dbReference type="Pfam" id="PF03797">
    <property type="entry name" value="Autotransporter"/>
    <property type="match status" value="1"/>
</dbReference>
<feature type="domain" description="Autotransporter" evidence="3">
    <location>
        <begin position="1748"/>
        <end position="2015"/>
    </location>
</feature>
<dbReference type="Proteomes" id="UP001285154">
    <property type="component" value="Unassembled WGS sequence"/>
</dbReference>
<evidence type="ECO:0000256" key="1">
    <source>
        <dbReference type="ARBA" id="ARBA00022729"/>
    </source>
</evidence>
<evidence type="ECO:0000259" key="3">
    <source>
        <dbReference type="PROSITE" id="PS51208"/>
    </source>
</evidence>
<evidence type="ECO:0000256" key="2">
    <source>
        <dbReference type="SAM" id="SignalP"/>
    </source>
</evidence>
<dbReference type="InterPro" id="IPR006315">
    <property type="entry name" value="OM_autotransptr_brl_dom"/>
</dbReference>
<feature type="signal peptide" evidence="2">
    <location>
        <begin position="1"/>
        <end position="32"/>
    </location>
</feature>
<keyword evidence="5" id="KW-1185">Reference proteome</keyword>
<dbReference type="Pfam" id="PF12951">
    <property type="entry name" value="PATR"/>
    <property type="match status" value="9"/>
</dbReference>
<keyword evidence="1 2" id="KW-0732">Signal</keyword>
<dbReference type="EMBL" id="JAVIIQ010000014">
    <property type="protein sequence ID" value="MDX8534746.1"/>
    <property type="molecule type" value="Genomic_DNA"/>
</dbReference>
<dbReference type="RefSeq" id="WP_320252400.1">
    <property type="nucleotide sequence ID" value="NZ_JAVIIQ010000014.1"/>
</dbReference>
<evidence type="ECO:0000313" key="5">
    <source>
        <dbReference type="Proteomes" id="UP001285154"/>
    </source>
</evidence>
<gene>
    <name evidence="4" type="ORF">RFM42_27400</name>
</gene>
<dbReference type="SUPFAM" id="SSF51126">
    <property type="entry name" value="Pectin lyase-like"/>
    <property type="match status" value="5"/>
</dbReference>
<proteinExistence type="predicted"/>
<dbReference type="SUPFAM" id="SSF103515">
    <property type="entry name" value="Autotransporter"/>
    <property type="match status" value="1"/>
</dbReference>
<dbReference type="InterPro" id="IPR013425">
    <property type="entry name" value="Autotrns_rpt"/>
</dbReference>
<comment type="caution">
    <text evidence="4">The sequence shown here is derived from an EMBL/GenBank/DDBJ whole genome shotgun (WGS) entry which is preliminary data.</text>
</comment>
<dbReference type="PROSITE" id="PS51208">
    <property type="entry name" value="AUTOTRANSPORTER"/>
    <property type="match status" value="1"/>
</dbReference>
<dbReference type="SMART" id="SM00869">
    <property type="entry name" value="Autotransporter"/>
    <property type="match status" value="1"/>
</dbReference>
<name>A0ABU5AD64_9HYPH</name>
<accession>A0ABU5AD64</accession>